<dbReference type="UniPathway" id="UPA00286"/>
<proteinExistence type="predicted"/>
<keyword evidence="4" id="KW-0732">Signal</keyword>
<dbReference type="GO" id="GO:0042121">
    <property type="term" value="P:alginic acid biosynthetic process"/>
    <property type="evidence" value="ECO:0007669"/>
    <property type="project" value="UniProtKB-UniPathway"/>
</dbReference>
<feature type="transmembrane region" description="Helical" evidence="8">
    <location>
        <begin position="21"/>
        <end position="43"/>
    </location>
</feature>
<feature type="region of interest" description="Disordered" evidence="7">
    <location>
        <begin position="254"/>
        <end position="276"/>
    </location>
</feature>
<evidence type="ECO:0000259" key="9">
    <source>
        <dbReference type="Pfam" id="PF16822"/>
    </source>
</evidence>
<feature type="domain" description="AlgX/AlgJ SGNH hydrolase-like" evidence="9">
    <location>
        <begin position="134"/>
        <end position="261"/>
    </location>
</feature>
<evidence type="ECO:0000256" key="1">
    <source>
        <dbReference type="ARBA" id="ARBA00004418"/>
    </source>
</evidence>
<dbReference type="RefSeq" id="WP_123696059.1">
    <property type="nucleotide sequence ID" value="NZ_RKHJ01000001.1"/>
</dbReference>
<sequence length="396" mass="41938">MSALRELPPDQEVKPSHWSRLRLVPLIVLFLLAAVALAGGYIWKASNPYGVALPEPTAAPGEPLPEACTPAFQREGASDAWAADPAAAEAAFQAHDAELQGYYVEGEGGHLLLGEPHSENISQALGRFQLTADRVEAWNGYLSNMRATLQADGRELLVLVAPAKWETVPEALPAWTDGLLGPTVLDQLLAAHPELPIVDVRAAMEAADDETPLYSPLNSHWTDYGAWVAFDALAGCLRQASPALADVEAPAVTGAERTTDHSEYGAAGWTGEPGEDWTVPVYAEPASAMEVTYADGSTETLESTAQLDMLQLPATTRTADASTDHTALVLRDSTGNGFGPPLQAAFAETMQVVHALDRPADMPDAPALAAEIDADVVLLVMTERYLALVPGVGPVP</sequence>
<evidence type="ECO:0000256" key="7">
    <source>
        <dbReference type="SAM" id="MobiDB-lite"/>
    </source>
</evidence>
<comment type="pathway">
    <text evidence="2">Glycan biosynthesis; alginate biosynthesis.</text>
</comment>
<organism evidence="10 11">
    <name type="scientific">Agrococcus jenensis</name>
    <dbReference type="NCBI Taxonomy" id="46353"/>
    <lineage>
        <taxon>Bacteria</taxon>
        <taxon>Bacillati</taxon>
        <taxon>Actinomycetota</taxon>
        <taxon>Actinomycetes</taxon>
        <taxon>Micrococcales</taxon>
        <taxon>Microbacteriaceae</taxon>
        <taxon>Agrococcus</taxon>
    </lineage>
</organism>
<evidence type="ECO:0000256" key="5">
    <source>
        <dbReference type="ARBA" id="ARBA00022764"/>
    </source>
</evidence>
<dbReference type="GO" id="GO:0042597">
    <property type="term" value="C:periplasmic space"/>
    <property type="evidence" value="ECO:0007669"/>
    <property type="project" value="UniProtKB-SubCell"/>
</dbReference>
<dbReference type="GO" id="GO:0016740">
    <property type="term" value="F:transferase activity"/>
    <property type="evidence" value="ECO:0007669"/>
    <property type="project" value="UniProtKB-KW"/>
</dbReference>
<dbReference type="Proteomes" id="UP000275456">
    <property type="component" value="Unassembled WGS sequence"/>
</dbReference>
<dbReference type="GO" id="GO:0016787">
    <property type="term" value="F:hydrolase activity"/>
    <property type="evidence" value="ECO:0007669"/>
    <property type="project" value="UniProtKB-KW"/>
</dbReference>
<keyword evidence="8" id="KW-1133">Transmembrane helix</keyword>
<keyword evidence="11" id="KW-1185">Reference proteome</keyword>
<keyword evidence="3 10" id="KW-0808">Transferase</keyword>
<comment type="subcellular location">
    <subcellularLocation>
        <location evidence="1">Periplasm</location>
    </subcellularLocation>
</comment>
<keyword evidence="8" id="KW-0812">Transmembrane</keyword>
<dbReference type="OrthoDB" id="9760774at2"/>
<gene>
    <name evidence="10" type="ORF">EDD26_0258</name>
</gene>
<evidence type="ECO:0000256" key="6">
    <source>
        <dbReference type="ARBA" id="ARBA00022841"/>
    </source>
</evidence>
<evidence type="ECO:0000313" key="11">
    <source>
        <dbReference type="Proteomes" id="UP000275456"/>
    </source>
</evidence>
<keyword evidence="8" id="KW-0472">Membrane</keyword>
<name>A0A3N2APK9_9MICO</name>
<keyword evidence="10" id="KW-0378">Hydrolase</keyword>
<keyword evidence="5" id="KW-0574">Periplasm</keyword>
<comment type="caution">
    <text evidence="10">The sequence shown here is derived from an EMBL/GenBank/DDBJ whole genome shotgun (WGS) entry which is preliminary data.</text>
</comment>
<reference evidence="10 11" key="1">
    <citation type="submission" date="2018-11" db="EMBL/GenBank/DDBJ databases">
        <title>Sequencing the genomes of 1000 actinobacteria strains.</title>
        <authorList>
            <person name="Klenk H.-P."/>
        </authorList>
    </citation>
    <scope>NUCLEOTIDE SEQUENCE [LARGE SCALE GENOMIC DNA]</scope>
    <source>
        <strain evidence="10 11">DSM 9580</strain>
    </source>
</reference>
<keyword evidence="6" id="KW-0016">Alginate biosynthesis</keyword>
<evidence type="ECO:0000313" key="10">
    <source>
        <dbReference type="EMBL" id="ROR64906.1"/>
    </source>
</evidence>
<accession>A0A3N2APK9</accession>
<dbReference type="EMBL" id="RKHJ01000001">
    <property type="protein sequence ID" value="ROR64906.1"/>
    <property type="molecule type" value="Genomic_DNA"/>
</dbReference>
<dbReference type="InterPro" id="IPR031811">
    <property type="entry name" value="ALGX/ALGJ_SGNH-like"/>
</dbReference>
<dbReference type="Pfam" id="PF16822">
    <property type="entry name" value="ALGX"/>
    <property type="match status" value="1"/>
</dbReference>
<evidence type="ECO:0000256" key="4">
    <source>
        <dbReference type="ARBA" id="ARBA00022729"/>
    </source>
</evidence>
<protein>
    <submittedName>
        <fullName evidence="10">Acetyltransferase AlgX (SGNH hydrolase-like protein)</fullName>
    </submittedName>
</protein>
<evidence type="ECO:0000256" key="3">
    <source>
        <dbReference type="ARBA" id="ARBA00022679"/>
    </source>
</evidence>
<evidence type="ECO:0000256" key="8">
    <source>
        <dbReference type="SAM" id="Phobius"/>
    </source>
</evidence>
<evidence type="ECO:0000256" key="2">
    <source>
        <dbReference type="ARBA" id="ARBA00005182"/>
    </source>
</evidence>
<dbReference type="AlphaFoldDB" id="A0A3N2APK9"/>